<evidence type="ECO:0000313" key="12">
    <source>
        <dbReference type="Proteomes" id="UP001355056"/>
    </source>
</evidence>
<keyword evidence="4 9" id="KW-0456">Lyase</keyword>
<accession>A0ABU7YXT5</accession>
<dbReference type="EC" id="4.2.1.75" evidence="3 9"/>
<dbReference type="SUPFAM" id="SSF69618">
    <property type="entry name" value="HemD-like"/>
    <property type="match status" value="1"/>
</dbReference>
<evidence type="ECO:0000313" key="11">
    <source>
        <dbReference type="EMBL" id="MEG3183760.1"/>
    </source>
</evidence>
<keyword evidence="12" id="KW-1185">Reference proteome</keyword>
<evidence type="ECO:0000256" key="9">
    <source>
        <dbReference type="RuleBase" id="RU366031"/>
    </source>
</evidence>
<dbReference type="Proteomes" id="UP001355056">
    <property type="component" value="Unassembled WGS sequence"/>
</dbReference>
<dbReference type="InterPro" id="IPR036108">
    <property type="entry name" value="4pyrrol_syn_uPrphyn_synt_sf"/>
</dbReference>
<comment type="function">
    <text evidence="6 9">Catalyzes cyclization of the linear tetrapyrrole, hydroxymethylbilane, to the macrocyclic uroporphyrinogen III.</text>
</comment>
<keyword evidence="5 9" id="KW-0627">Porphyrin biosynthesis</keyword>
<comment type="catalytic activity">
    <reaction evidence="8 9">
        <text>hydroxymethylbilane = uroporphyrinogen III + H2O</text>
        <dbReference type="Rhea" id="RHEA:18965"/>
        <dbReference type="ChEBI" id="CHEBI:15377"/>
        <dbReference type="ChEBI" id="CHEBI:57308"/>
        <dbReference type="ChEBI" id="CHEBI:57845"/>
        <dbReference type="EC" id="4.2.1.75"/>
    </reaction>
</comment>
<dbReference type="Pfam" id="PF02602">
    <property type="entry name" value="HEM4"/>
    <property type="match status" value="1"/>
</dbReference>
<dbReference type="CDD" id="cd06578">
    <property type="entry name" value="HemD"/>
    <property type="match status" value="1"/>
</dbReference>
<evidence type="ECO:0000256" key="3">
    <source>
        <dbReference type="ARBA" id="ARBA00013109"/>
    </source>
</evidence>
<evidence type="ECO:0000256" key="7">
    <source>
        <dbReference type="ARBA" id="ARBA00040167"/>
    </source>
</evidence>
<evidence type="ECO:0000256" key="4">
    <source>
        <dbReference type="ARBA" id="ARBA00023239"/>
    </source>
</evidence>
<protein>
    <recommendedName>
        <fullName evidence="7 9">Uroporphyrinogen-III synthase</fullName>
        <ecNumber evidence="3 9">4.2.1.75</ecNumber>
    </recommendedName>
</protein>
<reference evidence="11 12" key="1">
    <citation type="journal article" date="2016" name="Int. J. Syst. Evol. Microbiol.">
        <title>Lysobacter erysipheiresistens sp. nov., an antagonist of powdery mildew, isolated from tobacco-cultivated soil.</title>
        <authorList>
            <person name="Xie B."/>
            <person name="Li T."/>
            <person name="Lin X."/>
            <person name="Wang C.J."/>
            <person name="Chen Y.J."/>
            <person name="Liu W.J."/>
            <person name="Zhao Z.W."/>
        </authorList>
    </citation>
    <scope>NUCLEOTIDE SEQUENCE [LARGE SCALE GENOMIC DNA]</scope>
    <source>
        <strain evidence="11 12">RS-LYSO-3</strain>
    </source>
</reference>
<sequence length="252" mass="26411">MSTATAPEWYVISLRPRGQHAPMRRAAARHGGAVIALSPWALQLRDDDASRADLDSALVAPRVLVTSPAAVRAASTLRPLRERDGQRWFAVGAGTATALRRAGVGNVTAPKRMDSEGLLALPGLQRFDGEAIGLLTAPGGRGTLVPALRARGAEVRRADVYQRVPVPPAPRTLAALRGLSRPAAIALSSGEALQLVLAAVPGDIAARLRALPVVGASDRLLDLAATLGFEQRHRGADARPATLVETVATLLR</sequence>
<dbReference type="Gene3D" id="3.40.50.10090">
    <property type="match status" value="2"/>
</dbReference>
<evidence type="ECO:0000256" key="2">
    <source>
        <dbReference type="ARBA" id="ARBA00008133"/>
    </source>
</evidence>
<comment type="caution">
    <text evidence="11">The sequence shown here is derived from an EMBL/GenBank/DDBJ whole genome shotgun (WGS) entry which is preliminary data.</text>
</comment>
<dbReference type="InterPro" id="IPR039793">
    <property type="entry name" value="UROS/Hem4"/>
</dbReference>
<evidence type="ECO:0000256" key="8">
    <source>
        <dbReference type="ARBA" id="ARBA00048617"/>
    </source>
</evidence>
<evidence type="ECO:0000256" key="1">
    <source>
        <dbReference type="ARBA" id="ARBA00004772"/>
    </source>
</evidence>
<dbReference type="EMBL" id="JAXGFP010000003">
    <property type="protein sequence ID" value="MEG3183760.1"/>
    <property type="molecule type" value="Genomic_DNA"/>
</dbReference>
<dbReference type="GO" id="GO:0004852">
    <property type="term" value="F:uroporphyrinogen-III synthase activity"/>
    <property type="evidence" value="ECO:0007669"/>
    <property type="project" value="UniProtKB-EC"/>
</dbReference>
<dbReference type="PANTHER" id="PTHR38042:SF1">
    <property type="entry name" value="UROPORPHYRINOGEN-III SYNTHASE, CHLOROPLASTIC"/>
    <property type="match status" value="1"/>
</dbReference>
<gene>
    <name evidence="11" type="ORF">SNE34_07035</name>
</gene>
<name>A0ABU7YXT5_9GAMM</name>
<evidence type="ECO:0000259" key="10">
    <source>
        <dbReference type="Pfam" id="PF02602"/>
    </source>
</evidence>
<feature type="domain" description="Tetrapyrrole biosynthesis uroporphyrinogen III synthase" evidence="10">
    <location>
        <begin position="23"/>
        <end position="231"/>
    </location>
</feature>
<organism evidence="11 12">
    <name type="scientific">Novilysobacter erysipheiresistens</name>
    <dbReference type="NCBI Taxonomy" id="1749332"/>
    <lineage>
        <taxon>Bacteria</taxon>
        <taxon>Pseudomonadati</taxon>
        <taxon>Pseudomonadota</taxon>
        <taxon>Gammaproteobacteria</taxon>
        <taxon>Lysobacterales</taxon>
        <taxon>Lysobacteraceae</taxon>
        <taxon>Novilysobacter</taxon>
    </lineage>
</organism>
<dbReference type="InterPro" id="IPR003754">
    <property type="entry name" value="4pyrrol_synth_uPrphyn_synth"/>
</dbReference>
<comment type="similarity">
    <text evidence="2 9">Belongs to the uroporphyrinogen-III synthase family.</text>
</comment>
<comment type="pathway">
    <text evidence="1 9">Porphyrin-containing compound metabolism; protoporphyrin-IX biosynthesis; coproporphyrinogen-III from 5-aminolevulinate: step 3/4.</text>
</comment>
<dbReference type="RefSeq" id="WP_332616056.1">
    <property type="nucleotide sequence ID" value="NZ_JAXGFP010000003.1"/>
</dbReference>
<proteinExistence type="inferred from homology"/>
<evidence type="ECO:0000256" key="6">
    <source>
        <dbReference type="ARBA" id="ARBA00037589"/>
    </source>
</evidence>
<dbReference type="PANTHER" id="PTHR38042">
    <property type="entry name" value="UROPORPHYRINOGEN-III SYNTHASE, CHLOROPLASTIC"/>
    <property type="match status" value="1"/>
</dbReference>
<evidence type="ECO:0000256" key="5">
    <source>
        <dbReference type="ARBA" id="ARBA00023244"/>
    </source>
</evidence>